<name>A0A0B2UJE8_9MICR</name>
<evidence type="ECO:0000313" key="2">
    <source>
        <dbReference type="Proteomes" id="UP000031056"/>
    </source>
</evidence>
<dbReference type="AlphaFoldDB" id="A0A0B2UJE8"/>
<dbReference type="HOGENOM" id="CLU_151432_0_0_1"/>
<gene>
    <name evidence="1" type="ORF">M896_070410</name>
</gene>
<protein>
    <submittedName>
        <fullName evidence="1">Uncharacterized protein</fullName>
    </submittedName>
</protein>
<dbReference type="VEuPathDB" id="MicrosporidiaDB:M896_070410"/>
<dbReference type="RefSeq" id="XP_014563515.1">
    <property type="nucleotide sequence ID" value="XM_014708029.1"/>
</dbReference>
<dbReference type="Proteomes" id="UP000031056">
    <property type="component" value="Unassembled WGS sequence"/>
</dbReference>
<dbReference type="InParanoid" id="A0A0B2UJE8"/>
<keyword evidence="2" id="KW-1185">Reference proteome</keyword>
<dbReference type="EMBL" id="JOKQ01000007">
    <property type="protein sequence ID" value="KHN69473.1"/>
    <property type="molecule type" value="Genomic_DNA"/>
</dbReference>
<proteinExistence type="predicted"/>
<evidence type="ECO:0000313" key="1">
    <source>
        <dbReference type="EMBL" id="KHN69473.1"/>
    </source>
</evidence>
<organism evidence="1 2">
    <name type="scientific">Ordospora colligata OC4</name>
    <dbReference type="NCBI Taxonomy" id="1354746"/>
    <lineage>
        <taxon>Eukaryota</taxon>
        <taxon>Fungi</taxon>
        <taxon>Fungi incertae sedis</taxon>
        <taxon>Microsporidia</taxon>
        <taxon>Ordosporidae</taxon>
        <taxon>Ordospora</taxon>
    </lineage>
</organism>
<sequence length="142" mass="16043">MSSQGDDGNAEYLDIFESLVEDIGECALSMQLTNFDDVNLLNGTAGKCSQSFVNAEPHDEKTWPKDIEYDGKKYIFMRPVSDDSQASLIFISVDSDDRGRKRGMLLTQFCEILKLIITFDYQNANNATAKIFKVLENYTSEE</sequence>
<dbReference type="OrthoDB" id="2188238at2759"/>
<accession>A0A0B2UJE8</accession>
<dbReference type="GeneID" id="26262010"/>
<comment type="caution">
    <text evidence="1">The sequence shown here is derived from an EMBL/GenBank/DDBJ whole genome shotgun (WGS) entry which is preliminary data.</text>
</comment>
<reference evidence="1 2" key="1">
    <citation type="journal article" date="2014" name="MBio">
        <title>The Ordospora colligata genome; evolution of extreme reduction in microsporidia and host-to-parasite horizontal gene transfer.</title>
        <authorList>
            <person name="Pombert J.-F."/>
            <person name="Haag K.L."/>
            <person name="Beidas S."/>
            <person name="Ebert D."/>
            <person name="Keeling P.J."/>
        </authorList>
    </citation>
    <scope>NUCLEOTIDE SEQUENCE [LARGE SCALE GENOMIC DNA]</scope>
    <source>
        <strain evidence="1 2">OC4</strain>
    </source>
</reference>